<proteinExistence type="predicted"/>
<sequence length="30" mass="3363">MLIIRSACPRGEIPLRLVIACGIYTSFQLQ</sequence>
<name>A0A0A9AJD1_ARUDO</name>
<accession>A0A0A9AJD1</accession>
<dbReference type="AlphaFoldDB" id="A0A0A9AJD1"/>
<evidence type="ECO:0000313" key="1">
    <source>
        <dbReference type="EMBL" id="JAD51266.1"/>
    </source>
</evidence>
<protein>
    <submittedName>
        <fullName evidence="1">Uncharacterized protein</fullName>
    </submittedName>
</protein>
<reference evidence="1" key="1">
    <citation type="submission" date="2014-09" db="EMBL/GenBank/DDBJ databases">
        <authorList>
            <person name="Magalhaes I.L.F."/>
            <person name="Oliveira U."/>
            <person name="Santos F.R."/>
            <person name="Vidigal T.H.D.A."/>
            <person name="Brescovit A.D."/>
            <person name="Santos A.J."/>
        </authorList>
    </citation>
    <scope>NUCLEOTIDE SEQUENCE</scope>
    <source>
        <tissue evidence="1">Shoot tissue taken approximately 20 cm above the soil surface</tissue>
    </source>
</reference>
<dbReference type="EMBL" id="GBRH01246629">
    <property type="protein sequence ID" value="JAD51266.1"/>
    <property type="molecule type" value="Transcribed_RNA"/>
</dbReference>
<reference evidence="1" key="2">
    <citation type="journal article" date="2015" name="Data Brief">
        <title>Shoot transcriptome of the giant reed, Arundo donax.</title>
        <authorList>
            <person name="Barrero R.A."/>
            <person name="Guerrero F.D."/>
            <person name="Moolhuijzen P."/>
            <person name="Goolsby J.A."/>
            <person name="Tidwell J."/>
            <person name="Bellgard S.E."/>
            <person name="Bellgard M.I."/>
        </authorList>
    </citation>
    <scope>NUCLEOTIDE SEQUENCE</scope>
    <source>
        <tissue evidence="1">Shoot tissue taken approximately 20 cm above the soil surface</tissue>
    </source>
</reference>
<organism evidence="1">
    <name type="scientific">Arundo donax</name>
    <name type="common">Giant reed</name>
    <name type="synonym">Donax arundinaceus</name>
    <dbReference type="NCBI Taxonomy" id="35708"/>
    <lineage>
        <taxon>Eukaryota</taxon>
        <taxon>Viridiplantae</taxon>
        <taxon>Streptophyta</taxon>
        <taxon>Embryophyta</taxon>
        <taxon>Tracheophyta</taxon>
        <taxon>Spermatophyta</taxon>
        <taxon>Magnoliopsida</taxon>
        <taxon>Liliopsida</taxon>
        <taxon>Poales</taxon>
        <taxon>Poaceae</taxon>
        <taxon>PACMAD clade</taxon>
        <taxon>Arundinoideae</taxon>
        <taxon>Arundineae</taxon>
        <taxon>Arundo</taxon>
    </lineage>
</organism>